<keyword evidence="3" id="KW-1185">Reference proteome</keyword>
<evidence type="ECO:0000313" key="2">
    <source>
        <dbReference type="EMBL" id="MFC4258093.1"/>
    </source>
</evidence>
<name>A0ABV8QEB7_9GAMM</name>
<reference evidence="3" key="1">
    <citation type="journal article" date="2019" name="Int. J. Syst. Evol. Microbiol.">
        <title>The Global Catalogue of Microorganisms (GCM) 10K type strain sequencing project: providing services to taxonomists for standard genome sequencing and annotation.</title>
        <authorList>
            <consortium name="The Broad Institute Genomics Platform"/>
            <consortium name="The Broad Institute Genome Sequencing Center for Infectious Disease"/>
            <person name="Wu L."/>
            <person name="Ma J."/>
        </authorList>
    </citation>
    <scope>NUCLEOTIDE SEQUENCE [LARGE SCALE GENOMIC DNA]</scope>
    <source>
        <strain evidence="3">CECT 7297</strain>
    </source>
</reference>
<accession>A0ABV8QEB7</accession>
<protein>
    <recommendedName>
        <fullName evidence="4">Secreted protein</fullName>
    </recommendedName>
</protein>
<feature type="region of interest" description="Disordered" evidence="1">
    <location>
        <begin position="95"/>
        <end position="114"/>
    </location>
</feature>
<gene>
    <name evidence="2" type="ORF">ACFOZ5_03490</name>
</gene>
<evidence type="ECO:0000313" key="3">
    <source>
        <dbReference type="Proteomes" id="UP001595798"/>
    </source>
</evidence>
<organism evidence="2 3">
    <name type="scientific">Marinobacter lacisalsi</name>
    <dbReference type="NCBI Taxonomy" id="475979"/>
    <lineage>
        <taxon>Bacteria</taxon>
        <taxon>Pseudomonadati</taxon>
        <taxon>Pseudomonadota</taxon>
        <taxon>Gammaproteobacteria</taxon>
        <taxon>Pseudomonadales</taxon>
        <taxon>Marinobacteraceae</taxon>
        <taxon>Marinobacter</taxon>
    </lineage>
</organism>
<proteinExistence type="predicted"/>
<evidence type="ECO:0008006" key="4">
    <source>
        <dbReference type="Google" id="ProtNLM"/>
    </source>
</evidence>
<dbReference type="RefSeq" id="WP_379885455.1">
    <property type="nucleotide sequence ID" value="NZ_JBHSDI010000005.1"/>
</dbReference>
<comment type="caution">
    <text evidence="2">The sequence shown here is derived from an EMBL/GenBank/DDBJ whole genome shotgun (WGS) entry which is preliminary data.</text>
</comment>
<dbReference type="Proteomes" id="UP001595798">
    <property type="component" value="Unassembled WGS sequence"/>
</dbReference>
<sequence length="135" mass="14765">MIAAVAVLLVVTAIVSPIALAESPELRLLPAARTFLTLQLCSSYSLEFEQNKALSERYSNRAWKLADAIAETGKGREDFPVALALAQDERRELAMRTSGTREEFKRRHQSGPPCNDALDHAQAMLGGTLLSPEGR</sequence>
<evidence type="ECO:0000256" key="1">
    <source>
        <dbReference type="SAM" id="MobiDB-lite"/>
    </source>
</evidence>
<dbReference type="EMBL" id="JBHSDI010000005">
    <property type="protein sequence ID" value="MFC4258093.1"/>
    <property type="molecule type" value="Genomic_DNA"/>
</dbReference>
<feature type="compositionally biased region" description="Basic and acidic residues" evidence="1">
    <location>
        <begin position="95"/>
        <end position="105"/>
    </location>
</feature>